<reference evidence="2" key="1">
    <citation type="journal article" date="2019" name="Int. J. Syst. Evol. Microbiol.">
        <title>The Global Catalogue of Microorganisms (GCM) 10K type strain sequencing project: providing services to taxonomists for standard genome sequencing and annotation.</title>
        <authorList>
            <consortium name="The Broad Institute Genomics Platform"/>
            <consortium name="The Broad Institute Genome Sequencing Center for Infectious Disease"/>
            <person name="Wu L."/>
            <person name="Ma J."/>
        </authorList>
    </citation>
    <scope>NUCLEOTIDE SEQUENCE [LARGE SCALE GENOMIC DNA]</scope>
    <source>
        <strain evidence="2">CGMCC 1.15180</strain>
    </source>
</reference>
<dbReference type="EMBL" id="JBHSPX010000007">
    <property type="protein sequence ID" value="MFC6065511.1"/>
    <property type="molecule type" value="Genomic_DNA"/>
</dbReference>
<dbReference type="RefSeq" id="WP_031059266.1">
    <property type="nucleotide sequence ID" value="NZ_JBHSPX010000007.1"/>
</dbReference>
<proteinExistence type="predicted"/>
<accession>A0ABW1MNW5</accession>
<comment type="caution">
    <text evidence="1">The sequence shown here is derived from an EMBL/GenBank/DDBJ whole genome shotgun (WGS) entry which is preliminary data.</text>
</comment>
<name>A0ABW1MNW5_9ACTN</name>
<organism evidence="1 2">
    <name type="scientific">Streptomyces ochraceiscleroticus</name>
    <dbReference type="NCBI Taxonomy" id="47761"/>
    <lineage>
        <taxon>Bacteria</taxon>
        <taxon>Bacillati</taxon>
        <taxon>Actinomycetota</taxon>
        <taxon>Actinomycetes</taxon>
        <taxon>Kitasatosporales</taxon>
        <taxon>Streptomycetaceae</taxon>
        <taxon>Streptomyces</taxon>
    </lineage>
</organism>
<evidence type="ECO:0000313" key="1">
    <source>
        <dbReference type="EMBL" id="MFC6065511.1"/>
    </source>
</evidence>
<keyword evidence="2" id="KW-1185">Reference proteome</keyword>
<evidence type="ECO:0000313" key="2">
    <source>
        <dbReference type="Proteomes" id="UP001596139"/>
    </source>
</evidence>
<evidence type="ECO:0008006" key="3">
    <source>
        <dbReference type="Google" id="ProtNLM"/>
    </source>
</evidence>
<protein>
    <recommendedName>
        <fullName evidence="3">DUF4267 domain-containing protein</fullName>
    </recommendedName>
</protein>
<gene>
    <name evidence="1" type="ORF">ACFP4F_23610</name>
</gene>
<sequence length="132" mass="13256">MRTGLLRMVGAATAVYGLAVTARPELLARPSGLADADGRVAGATRVSLRPLAWRDAASGAALVLAPEGPALRTAALVRIAADFGDAALLGATLPDRSARRMAVAVSVGWGALSLAGLLAPAARRPRGVPGRA</sequence>
<dbReference type="Proteomes" id="UP001596139">
    <property type="component" value="Unassembled WGS sequence"/>
</dbReference>